<keyword evidence="2" id="KW-1185">Reference proteome</keyword>
<dbReference type="EMBL" id="ADBS01000002">
    <property type="protein sequence ID" value="EEZ39900.1"/>
    <property type="molecule type" value="Genomic_DNA"/>
</dbReference>
<sequence>MIADSQRYTNAKTQAETGKILTEMERVNQEVEQIKQGLLANLQQQINSIVI</sequence>
<proteinExistence type="predicted"/>
<reference evidence="1 2" key="1">
    <citation type="submission" date="2009-11" db="EMBL/GenBank/DDBJ databases">
        <authorList>
            <consortium name="Los Alamos National Laboratory (LANL)"/>
            <consortium name="National Microbial Pathogen Data Resource (NMPDR)"/>
            <person name="Munk A.C."/>
            <person name="Tapia R."/>
            <person name="Green L."/>
            <person name="Rogers Y."/>
            <person name="Detter J.C."/>
            <person name="Bruce D."/>
            <person name="Brettin T.S."/>
            <person name="Colwell R."/>
            <person name="Huq A."/>
            <person name="Grim C.J."/>
            <person name="Hasan N.A."/>
            <person name="Vonstein V."/>
            <person name="Bartels D."/>
        </authorList>
    </citation>
    <scope>NUCLEOTIDE SEQUENCE [LARGE SCALE GENOMIC DNA]</scope>
    <source>
        <strain evidence="1 2">CIP 102761</strain>
    </source>
</reference>
<accession>D0Z3B9</accession>
<organism evidence="1 2">
    <name type="scientific">Photobacterium damselae subsp. damselae CIP 102761</name>
    <dbReference type="NCBI Taxonomy" id="675817"/>
    <lineage>
        <taxon>Bacteria</taxon>
        <taxon>Pseudomonadati</taxon>
        <taxon>Pseudomonadota</taxon>
        <taxon>Gammaproteobacteria</taxon>
        <taxon>Vibrionales</taxon>
        <taxon>Vibrionaceae</taxon>
        <taxon>Photobacterium</taxon>
    </lineage>
</organism>
<protein>
    <submittedName>
        <fullName evidence="1">Uncharacterized protein</fullName>
    </submittedName>
</protein>
<dbReference type="AlphaFoldDB" id="D0Z3B9"/>
<name>D0Z3B9_PHODD</name>
<evidence type="ECO:0000313" key="1">
    <source>
        <dbReference type="EMBL" id="EEZ39900.1"/>
    </source>
</evidence>
<evidence type="ECO:0000313" key="2">
    <source>
        <dbReference type="Proteomes" id="UP000003579"/>
    </source>
</evidence>
<gene>
    <name evidence="1" type="ORF">VDA_000920</name>
</gene>
<dbReference type="Proteomes" id="UP000003579">
    <property type="component" value="Unassembled WGS sequence"/>
</dbReference>